<sequence length="80" mass="8992">MLKPLAATKNGLHRYQEHKGFIRSLELECQIGREQQQRSAPFPVAQSRCNSATEKREARAGWIYQGNGGPPAGRREEALD</sequence>
<reference evidence="2" key="1">
    <citation type="submission" date="2021-01" db="EMBL/GenBank/DDBJ databases">
        <title>A chromosome-scale assembly of European eel, Anguilla anguilla.</title>
        <authorList>
            <person name="Henkel C."/>
            <person name="Jong-Raadsen S.A."/>
            <person name="Dufour S."/>
            <person name="Weltzien F.-A."/>
            <person name="Palstra A.P."/>
            <person name="Pelster B."/>
            <person name="Spaink H.P."/>
            <person name="Van Den Thillart G.E."/>
            <person name="Jansen H."/>
            <person name="Zahm M."/>
            <person name="Klopp C."/>
            <person name="Cedric C."/>
            <person name="Louis A."/>
            <person name="Berthelot C."/>
            <person name="Parey E."/>
            <person name="Roest Crollius H."/>
            <person name="Montfort J."/>
            <person name="Robinson-Rechavi M."/>
            <person name="Bucao C."/>
            <person name="Bouchez O."/>
            <person name="Gislard M."/>
            <person name="Lluch J."/>
            <person name="Milhes M."/>
            <person name="Lampietro C."/>
            <person name="Lopez Roques C."/>
            <person name="Donnadieu C."/>
            <person name="Braasch I."/>
            <person name="Desvignes T."/>
            <person name="Postlethwait J."/>
            <person name="Bobe J."/>
            <person name="Guiguen Y."/>
            <person name="Dirks R."/>
        </authorList>
    </citation>
    <scope>NUCLEOTIDE SEQUENCE</scope>
    <source>
        <strain evidence="2">Tag_6206</strain>
        <tissue evidence="2">Liver</tissue>
    </source>
</reference>
<name>A0A9D3N1B8_ANGAN</name>
<dbReference type="AlphaFoldDB" id="A0A9D3N1B8"/>
<dbReference type="EMBL" id="JAFIRN010000001">
    <property type="protein sequence ID" value="KAG5857512.1"/>
    <property type="molecule type" value="Genomic_DNA"/>
</dbReference>
<protein>
    <submittedName>
        <fullName evidence="2">Uncharacterized protein</fullName>
    </submittedName>
</protein>
<feature type="region of interest" description="Disordered" evidence="1">
    <location>
        <begin position="60"/>
        <end position="80"/>
    </location>
</feature>
<evidence type="ECO:0000313" key="2">
    <source>
        <dbReference type="EMBL" id="KAG5857512.1"/>
    </source>
</evidence>
<comment type="caution">
    <text evidence="2">The sequence shown here is derived from an EMBL/GenBank/DDBJ whole genome shotgun (WGS) entry which is preliminary data.</text>
</comment>
<accession>A0A9D3N1B8</accession>
<keyword evidence="3" id="KW-1185">Reference proteome</keyword>
<gene>
    <name evidence="2" type="ORF">ANANG_G00020230</name>
</gene>
<proteinExistence type="predicted"/>
<organism evidence="2 3">
    <name type="scientific">Anguilla anguilla</name>
    <name type="common">European freshwater eel</name>
    <name type="synonym">Muraena anguilla</name>
    <dbReference type="NCBI Taxonomy" id="7936"/>
    <lineage>
        <taxon>Eukaryota</taxon>
        <taxon>Metazoa</taxon>
        <taxon>Chordata</taxon>
        <taxon>Craniata</taxon>
        <taxon>Vertebrata</taxon>
        <taxon>Euteleostomi</taxon>
        <taxon>Actinopterygii</taxon>
        <taxon>Neopterygii</taxon>
        <taxon>Teleostei</taxon>
        <taxon>Anguilliformes</taxon>
        <taxon>Anguillidae</taxon>
        <taxon>Anguilla</taxon>
    </lineage>
</organism>
<evidence type="ECO:0000313" key="3">
    <source>
        <dbReference type="Proteomes" id="UP001044222"/>
    </source>
</evidence>
<dbReference type="Proteomes" id="UP001044222">
    <property type="component" value="Unassembled WGS sequence"/>
</dbReference>
<evidence type="ECO:0000256" key="1">
    <source>
        <dbReference type="SAM" id="MobiDB-lite"/>
    </source>
</evidence>